<feature type="domain" description="RmlD-like substrate binding" evidence="1">
    <location>
        <begin position="4"/>
        <end position="299"/>
    </location>
</feature>
<dbReference type="Gene3D" id="3.40.50.720">
    <property type="entry name" value="NAD(P)-binding Rossmann-like Domain"/>
    <property type="match status" value="1"/>
</dbReference>
<dbReference type="InterPro" id="IPR029903">
    <property type="entry name" value="RmlD-like-bd"/>
</dbReference>
<dbReference type="OrthoDB" id="6235964at2759"/>
<sequence>MVPTVLVTGASGLLGRDVIKAFQRKEWKTIGTGLTRADPPSIVKLDLLDEDNIKRVLDETKPNVVVHCAANRFPDSCSADPDAATALNVSSTRTLTKLAKQHNAFLIYISTDYVFPGRKGEAPYKVTDTPSPPNIYGRTKLEGEEAVLSESKNDESVTAVVLRVPLLYGHCEENDTSKSAVHALVDAIYESQKSEEPIKIDDWALRFPTCTEDVGRVLVDISELYSKPTQGKKLPQILQFSAQQQFTKWQMVKLLGEDVLGLPMHGLKSHDPSKEEAGDTQRPYDSRLDTSVLKELGVDVSCQDFLGWWRRDLRAFRH</sequence>
<dbReference type="EMBL" id="MU004244">
    <property type="protein sequence ID" value="KAF2663663.1"/>
    <property type="molecule type" value="Genomic_DNA"/>
</dbReference>
<name>A0A6A6TXG3_9PEZI</name>
<dbReference type="CDD" id="cd05254">
    <property type="entry name" value="dTDP_HR_like_SDR_e"/>
    <property type="match status" value="1"/>
</dbReference>
<dbReference type="InterPro" id="IPR005913">
    <property type="entry name" value="dTDP_dehydrorham_reduct"/>
</dbReference>
<dbReference type="AlphaFoldDB" id="A0A6A6TXG3"/>
<dbReference type="PANTHER" id="PTHR10491">
    <property type="entry name" value="DTDP-4-DEHYDRORHAMNOSE REDUCTASE"/>
    <property type="match status" value="1"/>
</dbReference>
<evidence type="ECO:0000313" key="2">
    <source>
        <dbReference type="EMBL" id="KAF2663663.1"/>
    </source>
</evidence>
<gene>
    <name evidence="2" type="ORF">BT63DRAFT_434884</name>
</gene>
<accession>A0A6A6TXG3</accession>
<keyword evidence="3" id="KW-1185">Reference proteome</keyword>
<evidence type="ECO:0000259" key="1">
    <source>
        <dbReference type="Pfam" id="PF04321"/>
    </source>
</evidence>
<dbReference type="UniPathway" id="UPA00315">
    <property type="reaction ID" value="UER00080"/>
</dbReference>
<dbReference type="SUPFAM" id="SSF51735">
    <property type="entry name" value="NAD(P)-binding Rossmann-fold domains"/>
    <property type="match status" value="1"/>
</dbReference>
<evidence type="ECO:0000313" key="3">
    <source>
        <dbReference type="Proteomes" id="UP000799302"/>
    </source>
</evidence>
<dbReference type="GO" id="GO:0048269">
    <property type="term" value="C:methionine adenosyltransferase complex"/>
    <property type="evidence" value="ECO:0007669"/>
    <property type="project" value="TreeGrafter"/>
</dbReference>
<dbReference type="Proteomes" id="UP000799302">
    <property type="component" value="Unassembled WGS sequence"/>
</dbReference>
<dbReference type="GO" id="GO:0006556">
    <property type="term" value="P:S-adenosylmethionine biosynthetic process"/>
    <property type="evidence" value="ECO:0007669"/>
    <property type="project" value="UniProtKB-UniPathway"/>
</dbReference>
<reference evidence="2" key="1">
    <citation type="journal article" date="2020" name="Stud. Mycol.">
        <title>101 Dothideomycetes genomes: a test case for predicting lifestyles and emergence of pathogens.</title>
        <authorList>
            <person name="Haridas S."/>
            <person name="Albert R."/>
            <person name="Binder M."/>
            <person name="Bloem J."/>
            <person name="Labutti K."/>
            <person name="Salamov A."/>
            <person name="Andreopoulos B."/>
            <person name="Baker S."/>
            <person name="Barry K."/>
            <person name="Bills G."/>
            <person name="Bluhm B."/>
            <person name="Cannon C."/>
            <person name="Castanera R."/>
            <person name="Culley D."/>
            <person name="Daum C."/>
            <person name="Ezra D."/>
            <person name="Gonzalez J."/>
            <person name="Henrissat B."/>
            <person name="Kuo A."/>
            <person name="Liang C."/>
            <person name="Lipzen A."/>
            <person name="Lutzoni F."/>
            <person name="Magnuson J."/>
            <person name="Mondo S."/>
            <person name="Nolan M."/>
            <person name="Ohm R."/>
            <person name="Pangilinan J."/>
            <person name="Park H.-J."/>
            <person name="Ramirez L."/>
            <person name="Alfaro M."/>
            <person name="Sun H."/>
            <person name="Tritt A."/>
            <person name="Yoshinaga Y."/>
            <person name="Zwiers L.-H."/>
            <person name="Turgeon B."/>
            <person name="Goodwin S."/>
            <person name="Spatafora J."/>
            <person name="Crous P."/>
            <person name="Grigoriev I."/>
        </authorList>
    </citation>
    <scope>NUCLEOTIDE SEQUENCE</scope>
    <source>
        <strain evidence="2">CBS 115976</strain>
    </source>
</reference>
<organism evidence="2 3">
    <name type="scientific">Microthyrium microscopicum</name>
    <dbReference type="NCBI Taxonomy" id="703497"/>
    <lineage>
        <taxon>Eukaryota</taxon>
        <taxon>Fungi</taxon>
        <taxon>Dikarya</taxon>
        <taxon>Ascomycota</taxon>
        <taxon>Pezizomycotina</taxon>
        <taxon>Dothideomycetes</taxon>
        <taxon>Dothideomycetes incertae sedis</taxon>
        <taxon>Microthyriales</taxon>
        <taxon>Microthyriaceae</taxon>
        <taxon>Microthyrium</taxon>
    </lineage>
</organism>
<proteinExistence type="predicted"/>
<dbReference type="Pfam" id="PF04321">
    <property type="entry name" value="RmlD_sub_bind"/>
    <property type="match status" value="1"/>
</dbReference>
<dbReference type="PANTHER" id="PTHR10491:SF4">
    <property type="entry name" value="METHIONINE ADENOSYLTRANSFERASE 2 SUBUNIT BETA"/>
    <property type="match status" value="1"/>
</dbReference>
<dbReference type="InterPro" id="IPR036291">
    <property type="entry name" value="NAD(P)-bd_dom_sf"/>
</dbReference>
<protein>
    <submittedName>
        <fullName evidence="2">NAD(P)-binding protein</fullName>
    </submittedName>
</protein>
<dbReference type="GO" id="GO:0048270">
    <property type="term" value="F:methionine adenosyltransferase regulator activity"/>
    <property type="evidence" value="ECO:0007669"/>
    <property type="project" value="TreeGrafter"/>
</dbReference>
<dbReference type="FunFam" id="3.40.50.720:FF:000357">
    <property type="entry name" value="Methionine adenosyltransferase 2 subunit beta"/>
    <property type="match status" value="1"/>
</dbReference>